<accession>A0A4R7CU39</accession>
<dbReference type="PANTHER" id="PTHR42970:SF1">
    <property type="entry name" value="PECTATE LYASE C-RELATED"/>
    <property type="match status" value="1"/>
</dbReference>
<keyword evidence="2" id="KW-0325">Glycoprotein</keyword>
<dbReference type="RefSeq" id="WP_243836167.1">
    <property type="nucleotide sequence ID" value="NZ_SNZV01000008.1"/>
</dbReference>
<dbReference type="PANTHER" id="PTHR42970">
    <property type="entry name" value="PECTATE LYASE C-RELATED"/>
    <property type="match status" value="1"/>
</dbReference>
<dbReference type="EMBL" id="SNZV01000008">
    <property type="protein sequence ID" value="TDS10965.1"/>
    <property type="molecule type" value="Genomic_DNA"/>
</dbReference>
<evidence type="ECO:0000256" key="1">
    <source>
        <dbReference type="ARBA" id="ARBA00022723"/>
    </source>
</evidence>
<proteinExistence type="predicted"/>
<evidence type="ECO:0000256" key="2">
    <source>
        <dbReference type="ARBA" id="ARBA00023180"/>
    </source>
</evidence>
<sequence>MVTPVDDEHIAFVSQTYNSAPLMTRTKQSLKKPVAATRSAFTMYSICLAAFFLAPSQISCAKHTTKPVPAQRDTTAENIAFPGAEGYGKTATGGRGGRVIKVTNLKDDGAGSLRHALMQKGPRIVVFEVSGTIDLQRRIQIKNGDLTIAGQTAPGDGICIKNYDVTVDADNVVIRFLRFRLGDLTRQQTDALSGRHQQHIMIDHCSMSWSIDECASFYANKNFTMQWCIISESLNQSFHDKNDHGYGAIWGGHQATFHHNLLAHNNSRNPRFDGGNRPGTGGLSPVGIDQVDFLNNVIYNWHGNSVYGGENGEYTMRNNYYKPGPATPKSNNRRIIQIYKEKSATYAPGHGTFYIHGNYVFGNTAVSANNWLGGVDYDTALDQNAVQRKDAFPFEKLSTQHSAQEAFDAVLAKAGASYRRDVVDSRIVKEVQDGTATFKGSKTQLPGIIDSQADVGGWPALAQLEAPKDTDGDGMPDAWEIANGLDPHVSDANGNKLSRVYDNVEVYINSLVKDLY</sequence>
<dbReference type="Gene3D" id="2.160.20.10">
    <property type="entry name" value="Single-stranded right-handed beta-helix, Pectin lyase-like"/>
    <property type="match status" value="1"/>
</dbReference>
<evidence type="ECO:0000313" key="3">
    <source>
        <dbReference type="EMBL" id="TDS10965.1"/>
    </source>
</evidence>
<evidence type="ECO:0000313" key="4">
    <source>
        <dbReference type="Proteomes" id="UP000294752"/>
    </source>
</evidence>
<dbReference type="Proteomes" id="UP000294752">
    <property type="component" value="Unassembled WGS sequence"/>
</dbReference>
<dbReference type="SUPFAM" id="SSF51126">
    <property type="entry name" value="Pectin lyase-like"/>
    <property type="match status" value="1"/>
</dbReference>
<keyword evidence="4" id="KW-1185">Reference proteome</keyword>
<keyword evidence="1" id="KW-0479">Metal-binding</keyword>
<organism evidence="3 4">
    <name type="scientific">Sphingobacterium paludis</name>
    <dbReference type="NCBI Taxonomy" id="1476465"/>
    <lineage>
        <taxon>Bacteria</taxon>
        <taxon>Pseudomonadati</taxon>
        <taxon>Bacteroidota</taxon>
        <taxon>Sphingobacteriia</taxon>
        <taxon>Sphingobacteriales</taxon>
        <taxon>Sphingobacteriaceae</taxon>
        <taxon>Sphingobacterium</taxon>
    </lineage>
</organism>
<dbReference type="GO" id="GO:0046872">
    <property type="term" value="F:metal ion binding"/>
    <property type="evidence" value="ECO:0007669"/>
    <property type="project" value="UniProtKB-KW"/>
</dbReference>
<comment type="caution">
    <text evidence="3">The sequence shown here is derived from an EMBL/GenBank/DDBJ whole genome shotgun (WGS) entry which is preliminary data.</text>
</comment>
<dbReference type="AlphaFoldDB" id="A0A4R7CU39"/>
<reference evidence="3 4" key="1">
    <citation type="submission" date="2019-03" db="EMBL/GenBank/DDBJ databases">
        <title>Genomic Encyclopedia of Type Strains, Phase III (KMG-III): the genomes of soil and plant-associated and newly described type strains.</title>
        <authorList>
            <person name="Whitman W."/>
        </authorList>
    </citation>
    <scope>NUCLEOTIDE SEQUENCE [LARGE SCALE GENOMIC DNA]</scope>
    <source>
        <strain evidence="3 4">CGMCC 1.12801</strain>
    </source>
</reference>
<evidence type="ECO:0008006" key="5">
    <source>
        <dbReference type="Google" id="ProtNLM"/>
    </source>
</evidence>
<gene>
    <name evidence="3" type="ORF">B0I21_10822</name>
</gene>
<protein>
    <recommendedName>
        <fullName evidence="5">Pectate lyase</fullName>
    </recommendedName>
</protein>
<name>A0A4R7CU39_9SPHI</name>
<dbReference type="InterPro" id="IPR052063">
    <property type="entry name" value="Polysaccharide_Lyase_1"/>
</dbReference>
<dbReference type="InterPro" id="IPR011050">
    <property type="entry name" value="Pectin_lyase_fold/virulence"/>
</dbReference>
<dbReference type="InterPro" id="IPR012334">
    <property type="entry name" value="Pectin_lyas_fold"/>
</dbReference>